<dbReference type="InterPro" id="IPR051453">
    <property type="entry name" value="MBL_Glyoxalase_II"/>
</dbReference>
<dbReference type="PANTHER" id="PTHR46233:SF3">
    <property type="entry name" value="HYDROXYACYLGLUTATHIONE HYDROLASE GLOC"/>
    <property type="match status" value="1"/>
</dbReference>
<reference evidence="6 7" key="2">
    <citation type="submission" date="2019-08" db="EMBL/GenBank/DDBJ databases">
        <authorList>
            <person name="Henke P."/>
        </authorList>
    </citation>
    <scope>NUCLEOTIDE SEQUENCE [LARGE SCALE GENOMIC DNA]</scope>
    <source>
        <strain evidence="6">Phe10_nw2017</strain>
    </source>
</reference>
<dbReference type="GO" id="GO:0046872">
    <property type="term" value="F:metal ion binding"/>
    <property type="evidence" value="ECO:0007669"/>
    <property type="project" value="UniProtKB-KW"/>
</dbReference>
<dbReference type="InterPro" id="IPR001279">
    <property type="entry name" value="Metallo-B-lactamas"/>
</dbReference>
<dbReference type="EMBL" id="SRHE01000436">
    <property type="protein sequence ID" value="TWW08966.1"/>
    <property type="molecule type" value="Genomic_DNA"/>
</dbReference>
<feature type="domain" description="Metallo-beta-lactamase" evidence="5">
    <location>
        <begin position="18"/>
        <end position="196"/>
    </location>
</feature>
<keyword evidence="2" id="KW-0479">Metal-binding</keyword>
<evidence type="ECO:0000256" key="2">
    <source>
        <dbReference type="ARBA" id="ARBA00022723"/>
    </source>
</evidence>
<evidence type="ECO:0000313" key="6">
    <source>
        <dbReference type="EMBL" id="TWW08966.1"/>
    </source>
</evidence>
<evidence type="ECO:0000259" key="5">
    <source>
        <dbReference type="SMART" id="SM00849"/>
    </source>
</evidence>
<evidence type="ECO:0000256" key="1">
    <source>
        <dbReference type="ARBA" id="ARBA00001947"/>
    </source>
</evidence>
<comment type="cofactor">
    <cofactor evidence="1">
        <name>Zn(2+)</name>
        <dbReference type="ChEBI" id="CHEBI:29105"/>
    </cofactor>
</comment>
<dbReference type="SUPFAM" id="SSF56281">
    <property type="entry name" value="Metallo-hydrolase/oxidoreductase"/>
    <property type="match status" value="1"/>
</dbReference>
<dbReference type="CDD" id="cd06262">
    <property type="entry name" value="metallo-hydrolase-like_MBL-fold"/>
    <property type="match status" value="1"/>
</dbReference>
<keyword evidence="7" id="KW-1185">Reference proteome</keyword>
<evidence type="ECO:0000256" key="3">
    <source>
        <dbReference type="ARBA" id="ARBA00022801"/>
    </source>
</evidence>
<sequence>MGAASPVSVHIFNANKWRQNCYVLVDSAEGHALVIDPGFDVDDISAYIADRQLSVTAILATHTHFDHIAGAATLQDRFGGVKFLLHADEENILRDVNIYTMALRLPRIAAPNPRIHLQDQTKLRFSNCDVVAHHFPGHTPGGCAFAFENLLFTGDLLLRGQDNAPKLPGANKAQLKKSQDEIFSRFPGSMLVYPGHGRAVALSELHAYFTELQSSTKGLV</sequence>
<proteinExistence type="predicted"/>
<dbReference type="PANTHER" id="PTHR46233">
    <property type="entry name" value="HYDROXYACYLGLUTATHIONE HYDROLASE GLOC"/>
    <property type="match status" value="1"/>
</dbReference>
<name>A0A5C6M2I7_9PLAN</name>
<organism evidence="6 7">
    <name type="scientific">Planctomyces bekefii</name>
    <dbReference type="NCBI Taxonomy" id="1653850"/>
    <lineage>
        <taxon>Bacteria</taxon>
        <taxon>Pseudomonadati</taxon>
        <taxon>Planctomycetota</taxon>
        <taxon>Planctomycetia</taxon>
        <taxon>Planctomycetales</taxon>
        <taxon>Planctomycetaceae</taxon>
        <taxon>Planctomyces</taxon>
    </lineage>
</organism>
<evidence type="ECO:0000313" key="7">
    <source>
        <dbReference type="Proteomes" id="UP000321083"/>
    </source>
</evidence>
<keyword evidence="4" id="KW-0862">Zinc</keyword>
<dbReference type="Pfam" id="PF00753">
    <property type="entry name" value="Lactamase_B"/>
    <property type="match status" value="1"/>
</dbReference>
<dbReference type="Proteomes" id="UP000321083">
    <property type="component" value="Unassembled WGS sequence"/>
</dbReference>
<accession>A0A5C6M2I7</accession>
<comment type="caution">
    <text evidence="6">The sequence shown here is derived from an EMBL/GenBank/DDBJ whole genome shotgun (WGS) entry which is preliminary data.</text>
</comment>
<dbReference type="GO" id="GO:0016787">
    <property type="term" value="F:hydrolase activity"/>
    <property type="evidence" value="ECO:0007669"/>
    <property type="project" value="UniProtKB-KW"/>
</dbReference>
<keyword evidence="3" id="KW-0378">Hydrolase</keyword>
<reference evidence="6 7" key="1">
    <citation type="submission" date="2019-08" db="EMBL/GenBank/DDBJ databases">
        <title>100 year-old enigma solved: identification of Planctomyces bekefii, the type genus and species of the phylum Planctomycetes.</title>
        <authorList>
            <person name="Svetlana D.N."/>
            <person name="Overmann J."/>
        </authorList>
    </citation>
    <scope>NUCLEOTIDE SEQUENCE [LARGE SCALE GENOMIC DNA]</scope>
    <source>
        <strain evidence="6">Phe10_nw2017</strain>
    </source>
</reference>
<gene>
    <name evidence="6" type="ORF">E3A20_19050</name>
</gene>
<dbReference type="AlphaFoldDB" id="A0A5C6M2I7"/>
<dbReference type="SMART" id="SM00849">
    <property type="entry name" value="Lactamase_B"/>
    <property type="match status" value="1"/>
</dbReference>
<evidence type="ECO:0000256" key="4">
    <source>
        <dbReference type="ARBA" id="ARBA00022833"/>
    </source>
</evidence>
<dbReference type="InterPro" id="IPR036866">
    <property type="entry name" value="RibonucZ/Hydroxyglut_hydro"/>
</dbReference>
<dbReference type="Gene3D" id="3.60.15.10">
    <property type="entry name" value="Ribonuclease Z/Hydroxyacylglutathione hydrolase-like"/>
    <property type="match status" value="1"/>
</dbReference>
<protein>
    <recommendedName>
        <fullName evidence="5">Metallo-beta-lactamase domain-containing protein</fullName>
    </recommendedName>
</protein>